<proteinExistence type="predicted"/>
<dbReference type="EMBL" id="CAJOBE010000034">
    <property type="protein sequence ID" value="CAF3546883.1"/>
    <property type="molecule type" value="Genomic_DNA"/>
</dbReference>
<gene>
    <name evidence="8" type="ORF">FNK824_LOCUS754</name>
</gene>
<keyword evidence="6" id="KW-0325">Glycoprotein</keyword>
<keyword evidence="3" id="KW-0732">Signal</keyword>
<feature type="transmembrane region" description="Helical" evidence="7">
    <location>
        <begin position="576"/>
        <end position="598"/>
    </location>
</feature>
<comment type="subcellular location">
    <subcellularLocation>
        <location evidence="1">Membrane</location>
        <topology evidence="1">Single-pass type I membrane protein</topology>
    </subcellularLocation>
</comment>
<keyword evidence="5 7" id="KW-0472">Membrane</keyword>
<evidence type="ECO:0000313" key="8">
    <source>
        <dbReference type="EMBL" id="CAF3546883.1"/>
    </source>
</evidence>
<evidence type="ECO:0000256" key="2">
    <source>
        <dbReference type="ARBA" id="ARBA00022692"/>
    </source>
</evidence>
<evidence type="ECO:0000256" key="3">
    <source>
        <dbReference type="ARBA" id="ARBA00022729"/>
    </source>
</evidence>
<organism evidence="8 9">
    <name type="scientific">Rotaria sordida</name>
    <dbReference type="NCBI Taxonomy" id="392033"/>
    <lineage>
        <taxon>Eukaryota</taxon>
        <taxon>Metazoa</taxon>
        <taxon>Spiralia</taxon>
        <taxon>Gnathifera</taxon>
        <taxon>Rotifera</taxon>
        <taxon>Eurotatoria</taxon>
        <taxon>Bdelloidea</taxon>
        <taxon>Philodinida</taxon>
        <taxon>Philodinidae</taxon>
        <taxon>Rotaria</taxon>
    </lineage>
</organism>
<dbReference type="PANTHER" id="PTHR31386:SF2">
    <property type="entry name" value="SIMILAR TO RIKEN CDNA 2510039O18"/>
    <property type="match status" value="1"/>
</dbReference>
<comment type="caution">
    <text evidence="8">The sequence shown here is derived from an EMBL/GenBank/DDBJ whole genome shotgun (WGS) entry which is preliminary data.</text>
</comment>
<dbReference type="AlphaFoldDB" id="A0A818JW68"/>
<sequence length="617" mass="71061">MKAIDRRYGITFRRLKRRSRRSLIFCIIGAIIILYLLSKLMPRQVTYQNIQYDACIQNRLEQFSRDQTEMNAIFNHEPIQYGEIVSLPFTGNGYLGLSLSSQSQIQLLTDIRSQFISSGYSPIVRISSDTWEDSSATMMQMKEGLVRRIQCFKISKERSAHVTHLLYTHRKRPSLIVQEIDITNPSEHTLDLDLKQKKQISTNDLKQLNQQDIQFDTTKDIFIMITNQLSIRQHNFIIYVILTHKIISNSHIKSGSQEKQIIFTVVKFSSILSENSLLNKTYIEQLQEQLQQQAKNDMLNALSISSIRLLQEHINTWSLIWQSGFSISRSLAPSTMNGDIINRTVYYILCSTSAPLYELNIDETKRNEFNQSLFQVDQCYESHSTLMGEKLWIAPGDDLAVSQLTNLWRSTLSRKGCFTLMRSGANGVLQSILLSIGGIRFRNHHLEMYLDPKELHRDMFFRSINFGKQYHINISITVGHDNRAVIDVSIDNENAQAYACDAGCLDSPTKLSIQPVRFSVKMTSPPTAILYITEDFEYMTQLKDTLHVKEVEIAPPHAHDVLALHRHGHKLGGLPIIFWIALAFLIIIFHLFLLKIILNEMGFFTHKLPTYTKPRVL</sequence>
<name>A0A818JW68_9BILA</name>
<evidence type="ECO:0000256" key="7">
    <source>
        <dbReference type="SAM" id="Phobius"/>
    </source>
</evidence>
<evidence type="ECO:0000256" key="1">
    <source>
        <dbReference type="ARBA" id="ARBA00004479"/>
    </source>
</evidence>
<evidence type="ECO:0000256" key="5">
    <source>
        <dbReference type="ARBA" id="ARBA00023136"/>
    </source>
</evidence>
<accession>A0A818JW68</accession>
<dbReference type="PANTHER" id="PTHR31386">
    <property type="entry name" value="UNCHARACTERIZED PROTEIN KIAA2013"/>
    <property type="match status" value="1"/>
</dbReference>
<evidence type="ECO:0000256" key="6">
    <source>
        <dbReference type="ARBA" id="ARBA00023180"/>
    </source>
</evidence>
<dbReference type="Pfam" id="PF10222">
    <property type="entry name" value="DUF2152"/>
    <property type="match status" value="1"/>
</dbReference>
<evidence type="ECO:0000313" key="9">
    <source>
        <dbReference type="Proteomes" id="UP000663874"/>
    </source>
</evidence>
<keyword evidence="2 7" id="KW-0812">Transmembrane</keyword>
<protein>
    <submittedName>
        <fullName evidence="8">Uncharacterized protein</fullName>
    </submittedName>
</protein>
<reference evidence="8" key="1">
    <citation type="submission" date="2021-02" db="EMBL/GenBank/DDBJ databases">
        <authorList>
            <person name="Nowell W R."/>
        </authorList>
    </citation>
    <scope>NUCLEOTIDE SEQUENCE</scope>
</reference>
<dbReference type="Proteomes" id="UP000663874">
    <property type="component" value="Unassembled WGS sequence"/>
</dbReference>
<feature type="transmembrane region" description="Helical" evidence="7">
    <location>
        <begin position="21"/>
        <end position="38"/>
    </location>
</feature>
<evidence type="ECO:0000256" key="4">
    <source>
        <dbReference type="ARBA" id="ARBA00022989"/>
    </source>
</evidence>
<keyword evidence="4 7" id="KW-1133">Transmembrane helix</keyword>
<dbReference type="InterPro" id="IPR018795">
    <property type="entry name" value="K2013-like"/>
</dbReference>
<dbReference type="GO" id="GO:0016020">
    <property type="term" value="C:membrane"/>
    <property type="evidence" value="ECO:0007669"/>
    <property type="project" value="UniProtKB-SubCell"/>
</dbReference>